<feature type="compositionally biased region" description="Low complexity" evidence="2">
    <location>
        <begin position="645"/>
        <end position="655"/>
    </location>
</feature>
<comment type="similarity">
    <text evidence="1">Belongs to the STXBP/unc-18/SEC1 family.</text>
</comment>
<dbReference type="EMBL" id="JQFK01000006">
    <property type="protein sequence ID" value="KGK39751.1"/>
    <property type="molecule type" value="Genomic_DNA"/>
</dbReference>
<dbReference type="OrthoDB" id="2228at2759"/>
<evidence type="ECO:0000256" key="1">
    <source>
        <dbReference type="ARBA" id="ARBA00009884"/>
    </source>
</evidence>
<dbReference type="Gene3D" id="1.25.40.60">
    <property type="match status" value="1"/>
</dbReference>
<dbReference type="GO" id="GO:0016192">
    <property type="term" value="P:vesicle-mediated transport"/>
    <property type="evidence" value="ECO:0007669"/>
    <property type="project" value="InterPro"/>
</dbReference>
<gene>
    <name evidence="5" type="ORF">BOH78_3123</name>
    <name evidence="3" type="ORF">C5L36_0B05160</name>
    <name evidence="6" type="ORF">CAS74_003611</name>
    <name evidence="4" type="ORF">JL09_g1081</name>
</gene>
<evidence type="ECO:0000313" key="4">
    <source>
        <dbReference type="EMBL" id="KGK39751.1"/>
    </source>
</evidence>
<dbReference type="Gene3D" id="3.40.50.1910">
    <property type="match status" value="2"/>
</dbReference>
<reference evidence="5" key="4">
    <citation type="submission" date="2017-01" db="EMBL/GenBank/DDBJ databases">
        <authorList>
            <person name="Mah S.A."/>
            <person name="Swanson W.J."/>
            <person name="Moy G.W."/>
            <person name="Vacquier V.D."/>
        </authorList>
    </citation>
    <scope>NUCLEOTIDE SEQUENCE [LARGE SCALE GENOMIC DNA]</scope>
    <source>
        <strain evidence="5">129</strain>
    </source>
</reference>
<evidence type="ECO:0000313" key="6">
    <source>
        <dbReference type="EMBL" id="OUT21492.1"/>
    </source>
</evidence>
<dbReference type="InterPro" id="IPR027482">
    <property type="entry name" value="Sec1-like_dom2"/>
</dbReference>
<dbReference type="PIRSF" id="PIRSF005715">
    <property type="entry name" value="VPS45_Sec1"/>
    <property type="match status" value="1"/>
</dbReference>
<dbReference type="InterPro" id="IPR001619">
    <property type="entry name" value="Sec1-like"/>
</dbReference>
<dbReference type="EMBL" id="CP028774">
    <property type="protein sequence ID" value="AWU75269.1"/>
    <property type="molecule type" value="Genomic_DNA"/>
</dbReference>
<dbReference type="InterPro" id="IPR043154">
    <property type="entry name" value="Sec-1-like_dom1"/>
</dbReference>
<dbReference type="HOGENOM" id="CLU_009210_1_0_1"/>
<reference evidence="4" key="2">
    <citation type="submission" date="2014-08" db="EMBL/GenBank/DDBJ databases">
        <title>Exploiting Issatchenkia orientalis SD108 for Succinic Acid Production.</title>
        <authorList>
            <person name="Xiao H."/>
            <person name="Shao Z."/>
            <person name="Jiang Y."/>
            <person name="Dole S."/>
            <person name="Zhao H."/>
        </authorList>
    </citation>
    <scope>NUCLEOTIDE SEQUENCE [LARGE SCALE GENOMIC DNA]</scope>
    <source>
        <strain evidence="4">SD108</strain>
    </source>
</reference>
<evidence type="ECO:0000313" key="3">
    <source>
        <dbReference type="EMBL" id="AWU75269.1"/>
    </source>
</evidence>
<proteinExistence type="inferred from homology"/>
<dbReference type="SUPFAM" id="SSF56815">
    <property type="entry name" value="Sec1/munc18-like (SM) proteins"/>
    <property type="match status" value="1"/>
</dbReference>
<evidence type="ECO:0000256" key="2">
    <source>
        <dbReference type="SAM" id="MobiDB-lite"/>
    </source>
</evidence>
<accession>A0A099P6S2</accession>
<feature type="region of interest" description="Disordered" evidence="2">
    <location>
        <begin position="640"/>
        <end position="688"/>
    </location>
</feature>
<sequence>MSLYQIQKDALISDLNRVSSSHRHLIADDTTYPIIDKLFKDDVLNYVYTFKRIDSPDRSKNRDSALYILDPSRSFSLNCLAADFSKGQRYKDVVVMFIPGHWEHFWENMQKNHYFKESLVLSKVPLILEYMSFVPLEPRLYVTGNYHSIPIYYKPEKYGMNYFHYQLDTAVNSMLGMCVALNEYPTVRYYNSRLSKELATRFQQKLDNYWRDHPDNFPIGSKTVFLITDRTMDMFGPLCHYQYYRSQIFDLLDTVEVDRGVDPTATYSYKVETGEGLTRKKLVFNTDDKVYPQLRDLTIEKATDTVRKLYNNLKAEDAKFSNEMLQTANGLRHALVNKDVHLENKAVVTAHYLLTNEMWNGLKKEHVADIITFENLCAAGLGVLDHLKSPVTDGLLHLLANPEINIYNKIRLLVTYAIYRKGIIENDLRKLLMFSMPDKIENVLKLFKNLETLGVFALKHDLKSKAREKNTYFGVKDTDDQMNLMIPTYTNLVSRLVLNKLPEYYDTRTIDASGYIQDEDESLKTFPYVKAGPSPMENEGYQQTVRNQPKWKSTKNTNDAARQKVMLFCAGGLTPSEISSMSSLEEELNRNIIIGTDEIYTVWDMLGDINLINEDEFEFPLTDKIESKPVPQSIVENSMDPSLLQQQQQQQQQQQVPKKSHTHLPHLPLGHHHPENTQTAPEKEKKKIKGVMKKFKKFSI</sequence>
<evidence type="ECO:0000313" key="9">
    <source>
        <dbReference type="Proteomes" id="UP000195871"/>
    </source>
</evidence>
<dbReference type="Gene3D" id="3.40.50.2060">
    <property type="match status" value="1"/>
</dbReference>
<reference evidence="8" key="3">
    <citation type="journal article" date="2017" name="Genome Announc.">
        <title>Genome sequences of Cyberlindnera fabianii 65, Pichia kudriavzevii 129, and Saccharomyces cerevisiae 131 isolated from fermented masau fruits in Zimbabwe.</title>
        <authorList>
            <person name="van Rijswijck I.M.H."/>
            <person name="Derks M.F.L."/>
            <person name="Abee T."/>
            <person name="de Ridder D."/>
            <person name="Smid E.J."/>
        </authorList>
    </citation>
    <scope>NUCLEOTIDE SEQUENCE [LARGE SCALE GENOMIC DNA]</scope>
    <source>
        <strain evidence="8">129</strain>
    </source>
</reference>
<evidence type="ECO:0000313" key="7">
    <source>
        <dbReference type="Proteomes" id="UP000029867"/>
    </source>
</evidence>
<dbReference type="STRING" id="4909.A0A099P6S2"/>
<reference evidence="3 10" key="6">
    <citation type="submission" date="2018-06" db="EMBL/GenBank/DDBJ databases">
        <title>Population genomics shows no distinction between pathogenic Candida krusei and environmental Pichia kudriavzevii: One species, four names.</title>
        <authorList>
            <person name="Douglass A.P."/>
            <person name="Offei B."/>
            <person name="Braun-Galleani S."/>
            <person name="Coughlan A.Y."/>
            <person name="Martos A."/>
            <person name="Ortiz-Merino R.A."/>
            <person name="Byrne K.P."/>
            <person name="Wolfe K.H."/>
        </authorList>
    </citation>
    <scope>NUCLEOTIDE SEQUENCE [LARGE SCALE GENOMIC DNA]</scope>
    <source>
        <strain evidence="3 10">CBS573</strain>
    </source>
</reference>
<dbReference type="eggNOG" id="KOG1300">
    <property type="taxonomic scope" value="Eukaryota"/>
</dbReference>
<reference evidence="6 9" key="5">
    <citation type="submission" date="2017-05" db="EMBL/GenBank/DDBJ databases">
        <title>The Genome Sequence of Candida krusei Ckrusei653.</title>
        <authorList>
            <person name="Cuomo C."/>
            <person name="Forche A."/>
            <person name="Young S."/>
            <person name="Abouelleil A."/>
            <person name="Cao P."/>
            <person name="Chapman S."/>
            <person name="Cusick C."/>
            <person name="Shea T."/>
            <person name="Nusbaum C."/>
            <person name="Birren B."/>
        </authorList>
    </citation>
    <scope>NUCLEOTIDE SEQUENCE [LARGE SCALE GENOMIC DNA]</scope>
    <source>
        <strain evidence="6 9">Ckrusei653</strain>
    </source>
</reference>
<dbReference type="VEuPathDB" id="FungiDB:C5L36_0B05160"/>
<dbReference type="EMBL" id="NHMM01000005">
    <property type="protein sequence ID" value="OUT21492.1"/>
    <property type="molecule type" value="Genomic_DNA"/>
</dbReference>
<dbReference type="PANTHER" id="PTHR11679">
    <property type="entry name" value="VESICLE PROTEIN SORTING-ASSOCIATED"/>
    <property type="match status" value="1"/>
</dbReference>
<reference evidence="7" key="1">
    <citation type="journal article" date="2014" name="Microb. Cell Fact.">
        <title>Exploiting Issatchenkia orientalis SD108 for succinic acid production.</title>
        <authorList>
            <person name="Xiao H."/>
            <person name="Shao Z."/>
            <person name="Jiang Y."/>
            <person name="Dole S."/>
            <person name="Zhao H."/>
        </authorList>
    </citation>
    <scope>NUCLEOTIDE SEQUENCE [LARGE SCALE GENOMIC DNA]</scope>
    <source>
        <strain evidence="7">SD108</strain>
    </source>
</reference>
<evidence type="ECO:0000313" key="5">
    <source>
        <dbReference type="EMBL" id="ONH73530.1"/>
    </source>
</evidence>
<dbReference type="Pfam" id="PF00995">
    <property type="entry name" value="Sec1"/>
    <property type="match status" value="1"/>
</dbReference>
<name>A0A099P6S2_PICKU</name>
<dbReference type="Proteomes" id="UP000249293">
    <property type="component" value="Chromosome 2"/>
</dbReference>
<organism evidence="4 7">
    <name type="scientific">Pichia kudriavzevii</name>
    <name type="common">Yeast</name>
    <name type="synonym">Issatchenkia orientalis</name>
    <dbReference type="NCBI Taxonomy" id="4909"/>
    <lineage>
        <taxon>Eukaryota</taxon>
        <taxon>Fungi</taxon>
        <taxon>Dikarya</taxon>
        <taxon>Ascomycota</taxon>
        <taxon>Saccharomycotina</taxon>
        <taxon>Pichiomycetes</taxon>
        <taxon>Pichiales</taxon>
        <taxon>Pichiaceae</taxon>
        <taxon>Pichia</taxon>
    </lineage>
</organism>
<protein>
    <submittedName>
        <fullName evidence="5">Protein transport protein SEC1</fullName>
    </submittedName>
</protein>
<evidence type="ECO:0000313" key="8">
    <source>
        <dbReference type="Proteomes" id="UP000189274"/>
    </source>
</evidence>
<dbReference type="InterPro" id="IPR036045">
    <property type="entry name" value="Sec1-like_sf"/>
</dbReference>
<dbReference type="EMBL" id="MQVM01000014">
    <property type="protein sequence ID" value="ONH73530.1"/>
    <property type="molecule type" value="Genomic_DNA"/>
</dbReference>
<evidence type="ECO:0000313" key="10">
    <source>
        <dbReference type="Proteomes" id="UP000249293"/>
    </source>
</evidence>
<dbReference type="Proteomes" id="UP000195871">
    <property type="component" value="Unassembled WGS sequence"/>
</dbReference>
<dbReference type="AlphaFoldDB" id="A0A099P6S2"/>
<keyword evidence="10" id="KW-1185">Reference proteome</keyword>
<dbReference type="Proteomes" id="UP000189274">
    <property type="component" value="Unassembled WGS sequence"/>
</dbReference>
<dbReference type="Proteomes" id="UP000029867">
    <property type="component" value="Unassembled WGS sequence"/>
</dbReference>